<dbReference type="InterPro" id="IPR004853">
    <property type="entry name" value="Sugar_P_trans_dom"/>
</dbReference>
<evidence type="ECO:0000256" key="1">
    <source>
        <dbReference type="ARBA" id="ARBA00003420"/>
    </source>
</evidence>
<feature type="transmembrane region" description="Helical" evidence="8">
    <location>
        <begin position="130"/>
        <end position="149"/>
    </location>
</feature>
<dbReference type="Pfam" id="PF03151">
    <property type="entry name" value="TPT"/>
    <property type="match status" value="1"/>
</dbReference>
<evidence type="ECO:0000256" key="6">
    <source>
        <dbReference type="ARBA" id="ARBA00022989"/>
    </source>
</evidence>
<keyword evidence="6 8" id="KW-1133">Transmembrane helix</keyword>
<keyword evidence="11" id="KW-1185">Reference proteome</keyword>
<feature type="transmembrane region" description="Helical" evidence="8">
    <location>
        <begin position="248"/>
        <end position="266"/>
    </location>
</feature>
<keyword evidence="5 8" id="KW-0812">Transmembrane</keyword>
<feature type="transmembrane region" description="Helical" evidence="8">
    <location>
        <begin position="217"/>
        <end position="236"/>
    </location>
</feature>
<dbReference type="InterPro" id="IPR050186">
    <property type="entry name" value="TPT_transporter"/>
</dbReference>
<evidence type="ECO:0000256" key="2">
    <source>
        <dbReference type="ARBA" id="ARBA00004477"/>
    </source>
</evidence>
<feature type="transmembrane region" description="Helical" evidence="8">
    <location>
        <begin position="62"/>
        <end position="88"/>
    </location>
</feature>
<feature type="transmembrane region" description="Helical" evidence="8">
    <location>
        <begin position="30"/>
        <end position="50"/>
    </location>
</feature>
<gene>
    <name evidence="10" type="ORF">TCAP_03042</name>
</gene>
<feature type="transmembrane region" description="Helical" evidence="8">
    <location>
        <begin position="100"/>
        <end position="124"/>
    </location>
</feature>
<dbReference type="OrthoDB" id="6418713at2759"/>
<feature type="transmembrane region" description="Helical" evidence="8">
    <location>
        <begin position="156"/>
        <end position="175"/>
    </location>
</feature>
<comment type="function">
    <text evidence="1">Involved in the import of GDP-mannose from the cytoplasm into the Golgi lumen.</text>
</comment>
<organism evidence="10 11">
    <name type="scientific">Tolypocladium capitatum</name>
    <dbReference type="NCBI Taxonomy" id="45235"/>
    <lineage>
        <taxon>Eukaryota</taxon>
        <taxon>Fungi</taxon>
        <taxon>Dikarya</taxon>
        <taxon>Ascomycota</taxon>
        <taxon>Pezizomycotina</taxon>
        <taxon>Sordariomycetes</taxon>
        <taxon>Hypocreomycetidae</taxon>
        <taxon>Hypocreales</taxon>
        <taxon>Ophiocordycipitaceae</taxon>
        <taxon>Tolypocladium</taxon>
    </lineage>
</organism>
<comment type="subunit">
    <text evidence="4">Homooligomer.</text>
</comment>
<evidence type="ECO:0000313" key="10">
    <source>
        <dbReference type="EMBL" id="PNY27038.1"/>
    </source>
</evidence>
<dbReference type="PANTHER" id="PTHR11132">
    <property type="entry name" value="SOLUTE CARRIER FAMILY 35"/>
    <property type="match status" value="1"/>
</dbReference>
<comment type="similarity">
    <text evidence="3">Belongs to the TPT transporter family. SLC35D subfamily.</text>
</comment>
<evidence type="ECO:0000256" key="5">
    <source>
        <dbReference type="ARBA" id="ARBA00022692"/>
    </source>
</evidence>
<accession>A0A2K3QHL1</accession>
<feature type="transmembrane region" description="Helical" evidence="8">
    <location>
        <begin position="181"/>
        <end position="205"/>
    </location>
</feature>
<comment type="caution">
    <text evidence="10">The sequence shown here is derived from an EMBL/GenBank/DDBJ whole genome shotgun (WGS) entry which is preliminary data.</text>
</comment>
<reference evidence="10 11" key="1">
    <citation type="submission" date="2017-08" db="EMBL/GenBank/DDBJ databases">
        <title>Harnessing the power of phylogenomics to disentangle the directionality and signatures of interkingdom host jumping in the parasitic fungal genus Tolypocladium.</title>
        <authorList>
            <person name="Quandt C.A."/>
            <person name="Patterson W."/>
            <person name="Spatafora J.W."/>
        </authorList>
    </citation>
    <scope>NUCLEOTIDE SEQUENCE [LARGE SCALE GENOMIC DNA]</scope>
    <source>
        <strain evidence="10 11">CBS 113982</strain>
    </source>
</reference>
<evidence type="ECO:0000259" key="9">
    <source>
        <dbReference type="Pfam" id="PF03151"/>
    </source>
</evidence>
<feature type="transmembrane region" description="Helical" evidence="8">
    <location>
        <begin position="358"/>
        <end position="377"/>
    </location>
</feature>
<evidence type="ECO:0000256" key="7">
    <source>
        <dbReference type="ARBA" id="ARBA00023136"/>
    </source>
</evidence>
<comment type="subcellular location">
    <subcellularLocation>
        <location evidence="2">Endoplasmic reticulum membrane</location>
        <topology evidence="2">Multi-pass membrane protein</topology>
    </subcellularLocation>
</comment>
<dbReference type="EMBL" id="NRSZ01000466">
    <property type="protein sequence ID" value="PNY27038.1"/>
    <property type="molecule type" value="Genomic_DNA"/>
</dbReference>
<proteinExistence type="inferred from homology"/>
<dbReference type="Proteomes" id="UP000236621">
    <property type="component" value="Unassembled WGS sequence"/>
</dbReference>
<dbReference type="GO" id="GO:0005789">
    <property type="term" value="C:endoplasmic reticulum membrane"/>
    <property type="evidence" value="ECO:0007669"/>
    <property type="project" value="UniProtKB-SubCell"/>
</dbReference>
<evidence type="ECO:0000256" key="3">
    <source>
        <dbReference type="ARBA" id="ARBA00010425"/>
    </source>
</evidence>
<sequence length="390" mass="41793">MSSSSSATPAAVFDVPDGAAPGKRQPAWGALHASSCIMAWIFLSNLTILLNKWLIDTAGFRYPILLTCWHFVFTTVAVQVLARTTAWLDSRHAHGVTPRLYVRTIVPIAVFLSASLVCSNFAYIYLSVPFIQMLNAANPAAVLVVSWLWRVVDPSLTTLLNMLLIVAGAALASLGEIQFSLVGFLFQVGGIVFGAIRLVMIQVLVSRKGMKMDPLVGLYYFAPACAAMNLAVASFVELPRFETADLAEAGLGLLFLNAVVAFALNITTVHLIGKTSGLVMALTGIFKNIILIAASVIIWNTQITAMQFAGYTIALTGLTYHWLGNEQLAKGYFAAASWAASVWDATPAAFSMSARRRVMLVAAVGLSGLCILLWPLGDARADMATLDGAE</sequence>
<name>A0A2K3QHL1_9HYPO</name>
<evidence type="ECO:0000256" key="4">
    <source>
        <dbReference type="ARBA" id="ARBA00011182"/>
    </source>
</evidence>
<keyword evidence="7 8" id="KW-0472">Membrane</keyword>
<feature type="domain" description="Sugar phosphate transporter" evidence="9">
    <location>
        <begin position="35"/>
        <end position="318"/>
    </location>
</feature>
<feature type="transmembrane region" description="Helical" evidence="8">
    <location>
        <begin position="278"/>
        <end position="299"/>
    </location>
</feature>
<protein>
    <submittedName>
        <fullName evidence="10">Sugar phosphate/phosphate translocator</fullName>
    </submittedName>
</protein>
<evidence type="ECO:0000313" key="11">
    <source>
        <dbReference type="Proteomes" id="UP000236621"/>
    </source>
</evidence>
<evidence type="ECO:0000256" key="8">
    <source>
        <dbReference type="SAM" id="Phobius"/>
    </source>
</evidence>
<dbReference type="AlphaFoldDB" id="A0A2K3QHL1"/>